<keyword evidence="2" id="KW-0472">Membrane</keyword>
<evidence type="ECO:0000313" key="3">
    <source>
        <dbReference type="EMBL" id="CCF65891.1"/>
    </source>
</evidence>
<feature type="region of interest" description="Disordered" evidence="1">
    <location>
        <begin position="140"/>
        <end position="167"/>
    </location>
</feature>
<accession>H6R567</accession>
<dbReference type="STRING" id="1127134.NOCYR_5141"/>
<feature type="compositionally biased region" description="Basic and acidic residues" evidence="1">
    <location>
        <begin position="145"/>
        <end position="167"/>
    </location>
</feature>
<dbReference type="Proteomes" id="UP000008190">
    <property type="component" value="Chromosome"/>
</dbReference>
<proteinExistence type="predicted"/>
<keyword evidence="2" id="KW-0812">Transmembrane</keyword>
<dbReference type="EMBL" id="FO082843">
    <property type="protein sequence ID" value="CCF65891.1"/>
    <property type="molecule type" value="Genomic_DNA"/>
</dbReference>
<evidence type="ECO:0000256" key="1">
    <source>
        <dbReference type="SAM" id="MobiDB-lite"/>
    </source>
</evidence>
<dbReference type="AlphaFoldDB" id="H6R567"/>
<protein>
    <submittedName>
        <fullName evidence="3">Uncharacterized protein</fullName>
    </submittedName>
</protein>
<keyword evidence="2" id="KW-1133">Transmembrane helix</keyword>
<evidence type="ECO:0000313" key="4">
    <source>
        <dbReference type="Proteomes" id="UP000008190"/>
    </source>
</evidence>
<organism evidence="3 4">
    <name type="scientific">Nocardia cyriacigeorgica (strain GUH-2)</name>
    <dbReference type="NCBI Taxonomy" id="1127134"/>
    <lineage>
        <taxon>Bacteria</taxon>
        <taxon>Bacillati</taxon>
        <taxon>Actinomycetota</taxon>
        <taxon>Actinomycetes</taxon>
        <taxon>Mycobacteriales</taxon>
        <taxon>Nocardiaceae</taxon>
        <taxon>Nocardia</taxon>
    </lineage>
</organism>
<name>H6R567_NOCCG</name>
<sequence>MMRSDTVAVAAAAPMIATVASPGDATALAMAALIAGLAVLGTRRPAYAHAAVLSTAAALATSGTTIAAALAGGIGAAVYSVACLHFPLSLPWSSRAVGWAVACGVVAAACAAGPPLPGLALLAPAAVLATVATTLRMARPGAADTDQRHVSGADHAVSERPLSKPGG</sequence>
<evidence type="ECO:0000256" key="2">
    <source>
        <dbReference type="SAM" id="Phobius"/>
    </source>
</evidence>
<gene>
    <name evidence="3" type="ordered locus">NOCYR_5141</name>
</gene>
<keyword evidence="4" id="KW-1185">Reference proteome</keyword>
<feature type="transmembrane region" description="Helical" evidence="2">
    <location>
        <begin position="55"/>
        <end position="84"/>
    </location>
</feature>
<dbReference type="RefSeq" id="WP_014353335.1">
    <property type="nucleotide sequence ID" value="NC_016887.1"/>
</dbReference>
<dbReference type="KEGG" id="ncy:NOCYR_5141"/>
<feature type="transmembrane region" description="Helical" evidence="2">
    <location>
        <begin position="96"/>
        <end position="114"/>
    </location>
</feature>
<dbReference type="HOGENOM" id="CLU_1592875_0_0_11"/>
<reference evidence="3 4" key="1">
    <citation type="journal article" date="2012" name="J. Bacteriol.">
        <title>Genome sequence of the human- and animal-pathogenic strain Nocardia cyriacigeorgica GUH-2.</title>
        <authorList>
            <person name="Zoropogui A."/>
            <person name="Pujic P."/>
            <person name="Normand P."/>
            <person name="Barbe V."/>
            <person name="Beaman B."/>
            <person name="Beaman L."/>
            <person name="Boiron P."/>
            <person name="Colinon C."/>
            <person name="Deredjian A."/>
            <person name="Graindorge A."/>
            <person name="Mangenot S."/>
            <person name="Nazaret S."/>
            <person name="Neto M."/>
            <person name="Petit S."/>
            <person name="Roche D."/>
            <person name="Vallenet D."/>
            <person name="Rodriguez-Nava V."/>
            <person name="Richard Y."/>
            <person name="Cournoyer B."/>
            <person name="Blaha D."/>
        </authorList>
    </citation>
    <scope>NUCLEOTIDE SEQUENCE [LARGE SCALE GENOMIC DNA]</scope>
    <source>
        <strain evidence="3 4">GUH-2</strain>
    </source>
</reference>